<evidence type="ECO:0000256" key="1">
    <source>
        <dbReference type="SAM" id="MobiDB-lite"/>
    </source>
</evidence>
<dbReference type="Proteomes" id="UP001529510">
    <property type="component" value="Unassembled WGS sequence"/>
</dbReference>
<comment type="caution">
    <text evidence="2">The sequence shown here is derived from an EMBL/GenBank/DDBJ whole genome shotgun (WGS) entry which is preliminary data.</text>
</comment>
<name>A0ABD0RWW7_CIRMR</name>
<organism evidence="2 3">
    <name type="scientific">Cirrhinus mrigala</name>
    <name type="common">Mrigala</name>
    <dbReference type="NCBI Taxonomy" id="683832"/>
    <lineage>
        <taxon>Eukaryota</taxon>
        <taxon>Metazoa</taxon>
        <taxon>Chordata</taxon>
        <taxon>Craniata</taxon>
        <taxon>Vertebrata</taxon>
        <taxon>Euteleostomi</taxon>
        <taxon>Actinopterygii</taxon>
        <taxon>Neopterygii</taxon>
        <taxon>Teleostei</taxon>
        <taxon>Ostariophysi</taxon>
        <taxon>Cypriniformes</taxon>
        <taxon>Cyprinidae</taxon>
        <taxon>Labeoninae</taxon>
        <taxon>Labeonini</taxon>
        <taxon>Cirrhinus</taxon>
    </lineage>
</organism>
<keyword evidence="3" id="KW-1185">Reference proteome</keyword>
<dbReference type="AlphaFoldDB" id="A0ABD0RWW7"/>
<accession>A0ABD0RWW7</accession>
<gene>
    <name evidence="2" type="ORF">M9458_000992</name>
</gene>
<feature type="non-terminal residue" evidence="2">
    <location>
        <position position="61"/>
    </location>
</feature>
<sequence>MKMKQRSDLERDSRTFTLDAPGSVSEKTQIVAAAKRFASASEDKRAALPLRYPSIPSAFGL</sequence>
<dbReference type="EMBL" id="JAMKFB020000001">
    <property type="protein sequence ID" value="KAL0202974.1"/>
    <property type="molecule type" value="Genomic_DNA"/>
</dbReference>
<feature type="region of interest" description="Disordered" evidence="1">
    <location>
        <begin position="1"/>
        <end position="21"/>
    </location>
</feature>
<feature type="compositionally biased region" description="Basic and acidic residues" evidence="1">
    <location>
        <begin position="1"/>
        <end position="14"/>
    </location>
</feature>
<evidence type="ECO:0000313" key="3">
    <source>
        <dbReference type="Proteomes" id="UP001529510"/>
    </source>
</evidence>
<evidence type="ECO:0000313" key="2">
    <source>
        <dbReference type="EMBL" id="KAL0202974.1"/>
    </source>
</evidence>
<proteinExistence type="predicted"/>
<reference evidence="2 3" key="1">
    <citation type="submission" date="2024-05" db="EMBL/GenBank/DDBJ databases">
        <title>Genome sequencing and assembly of Indian major carp, Cirrhinus mrigala (Hamilton, 1822).</title>
        <authorList>
            <person name="Mohindra V."/>
            <person name="Chowdhury L.M."/>
            <person name="Lal K."/>
            <person name="Jena J.K."/>
        </authorList>
    </citation>
    <scope>NUCLEOTIDE SEQUENCE [LARGE SCALE GENOMIC DNA]</scope>
    <source>
        <strain evidence="2">CM1030</strain>
        <tissue evidence="2">Blood</tissue>
    </source>
</reference>
<protein>
    <submittedName>
        <fullName evidence="2">Uncharacterized protein</fullName>
    </submittedName>
</protein>